<keyword evidence="1" id="KW-0812">Transmembrane</keyword>
<name>A0A315XNI9_9EURY</name>
<dbReference type="Pfam" id="PF07786">
    <property type="entry name" value="HGSNAT_cat"/>
    <property type="match status" value="1"/>
</dbReference>
<dbReference type="AlphaFoldDB" id="A0A315XNI9"/>
<reference evidence="3 4" key="1">
    <citation type="submission" date="2017-03" db="EMBL/GenBank/DDBJ databases">
        <title>Genome sequence of Methanobrevibacter thaueri.</title>
        <authorList>
            <person name="Poehlein A."/>
            <person name="Seedorf H."/>
            <person name="Daniel R."/>
        </authorList>
    </citation>
    <scope>NUCLEOTIDE SEQUENCE [LARGE SCALE GENOMIC DNA]</scope>
    <source>
        <strain evidence="3 4">DSM 11995</strain>
    </source>
</reference>
<feature type="transmembrane region" description="Helical" evidence="1">
    <location>
        <begin position="127"/>
        <end position="153"/>
    </location>
</feature>
<feature type="transmembrane region" description="Helical" evidence="1">
    <location>
        <begin position="95"/>
        <end position="121"/>
    </location>
</feature>
<dbReference type="EMBL" id="MZGS01000016">
    <property type="protein sequence ID" value="PWB87961.1"/>
    <property type="molecule type" value="Genomic_DNA"/>
</dbReference>
<evidence type="ECO:0000256" key="1">
    <source>
        <dbReference type="SAM" id="Phobius"/>
    </source>
</evidence>
<feature type="transmembrane region" description="Helical" evidence="1">
    <location>
        <begin position="311"/>
        <end position="334"/>
    </location>
</feature>
<sequence length="367" mass="42276">MIGKFCSEKMFSSEKINVGRQVDLDLAKGFSIIFMVFVHCLLFAETFSASYSPLYYHAINDFLGGPMCAPLFMFCMGVGIAYSRRSQSDIMIKRGISLLFLGILVDFGEFVMAHFLCGYLLNDWTLFPIYGGLVMFTVDILEFAALSFIVFGIFKKFNISNRQMILFALVLSVIGSFVRMLSFDSNLYNLLFGYLVGTQLHFTTFPFFNWFIFPVIGYVWGQYFIRAYKDKFFKYWPVFFIIPLIYFYFSMSAPGAFLVDDAHYYYMTTIDAFFCLIYIHGAMGFFYTISDKLPQKVKDIAATLSRHINEIYIAQWFLIPLFIIVIVYLVKGIVFNDLSVTIVSIVVLILSTLLAMGNRKIAKMRSH</sequence>
<feature type="domain" description="Heparan-alpha-glucosaminide N-acetyltransferase catalytic" evidence="2">
    <location>
        <begin position="20"/>
        <end position="237"/>
    </location>
</feature>
<protein>
    <submittedName>
        <fullName evidence="3">Acyltransferase family protein</fullName>
    </submittedName>
</protein>
<feature type="transmembrane region" description="Helical" evidence="1">
    <location>
        <begin position="340"/>
        <end position="357"/>
    </location>
</feature>
<dbReference type="GO" id="GO:0016746">
    <property type="term" value="F:acyltransferase activity"/>
    <property type="evidence" value="ECO:0007669"/>
    <property type="project" value="UniProtKB-KW"/>
</dbReference>
<proteinExistence type="predicted"/>
<keyword evidence="1" id="KW-1133">Transmembrane helix</keyword>
<feature type="transmembrane region" description="Helical" evidence="1">
    <location>
        <begin position="202"/>
        <end position="220"/>
    </location>
</feature>
<comment type="caution">
    <text evidence="3">The sequence shown here is derived from an EMBL/GenBank/DDBJ whole genome shotgun (WGS) entry which is preliminary data.</text>
</comment>
<gene>
    <name evidence="3" type="ORF">MBBTH_05480</name>
</gene>
<feature type="transmembrane region" description="Helical" evidence="1">
    <location>
        <begin position="30"/>
        <end position="51"/>
    </location>
</feature>
<feature type="transmembrane region" description="Helical" evidence="1">
    <location>
        <begin position="232"/>
        <end position="251"/>
    </location>
</feature>
<accession>A0A315XNI9</accession>
<dbReference type="InterPro" id="IPR012429">
    <property type="entry name" value="HGSNAT_cat"/>
</dbReference>
<evidence type="ECO:0000259" key="2">
    <source>
        <dbReference type="Pfam" id="PF07786"/>
    </source>
</evidence>
<evidence type="ECO:0000313" key="3">
    <source>
        <dbReference type="EMBL" id="PWB87961.1"/>
    </source>
</evidence>
<dbReference type="Proteomes" id="UP000251717">
    <property type="component" value="Unassembled WGS sequence"/>
</dbReference>
<feature type="transmembrane region" description="Helical" evidence="1">
    <location>
        <begin position="63"/>
        <end position="83"/>
    </location>
</feature>
<evidence type="ECO:0000313" key="4">
    <source>
        <dbReference type="Proteomes" id="UP000251717"/>
    </source>
</evidence>
<keyword evidence="1" id="KW-0472">Membrane</keyword>
<feature type="transmembrane region" description="Helical" evidence="1">
    <location>
        <begin position="263"/>
        <end position="290"/>
    </location>
</feature>
<keyword evidence="3" id="KW-0012">Acyltransferase</keyword>
<keyword evidence="4" id="KW-1185">Reference proteome</keyword>
<organism evidence="3 4">
    <name type="scientific">Methanobrevibacter thaueri</name>
    <dbReference type="NCBI Taxonomy" id="190975"/>
    <lineage>
        <taxon>Archaea</taxon>
        <taxon>Methanobacteriati</taxon>
        <taxon>Methanobacteriota</taxon>
        <taxon>Methanomada group</taxon>
        <taxon>Methanobacteria</taxon>
        <taxon>Methanobacteriales</taxon>
        <taxon>Methanobacteriaceae</taxon>
        <taxon>Methanobrevibacter</taxon>
    </lineage>
</organism>
<keyword evidence="3" id="KW-0808">Transferase</keyword>
<feature type="transmembrane region" description="Helical" evidence="1">
    <location>
        <begin position="165"/>
        <end position="182"/>
    </location>
</feature>